<sequence>MNHRRFLDSNHKWRSDKKRFNGQVEIGQAPPVLSGNMINKLLDGYENKFGKGNGKRKVLHPTPSSDGKHLEIRAASFDMTNKEKDIFCSVLENAKLPYGFASNISKCVQDRKVAGYKSHDAHIIMQYLLQIAVKKALKPEVAIPLIRLGDKENSWSNESAITNAETGGYLIGSGKNKKGKAIHLAEDTWIRSHRYIIFNYDDKKAIERMEKAKHDEPPTPISDADIYVKTRKRDETREYKLPTDVVTKKIEMDEKVEKKVLENVKMMMSKLEEKCPELKVDIEELSVAPPNSVQDGDASGADNDTP</sequence>
<comment type="caution">
    <text evidence="2">The sequence shown here is derived from an EMBL/GenBank/DDBJ whole genome shotgun (WGS) entry which is preliminary data.</text>
</comment>
<name>A0AAD8NBI1_9APIA</name>
<dbReference type="Proteomes" id="UP001237642">
    <property type="component" value="Unassembled WGS sequence"/>
</dbReference>
<organism evidence="2 3">
    <name type="scientific">Heracleum sosnowskyi</name>
    <dbReference type="NCBI Taxonomy" id="360622"/>
    <lineage>
        <taxon>Eukaryota</taxon>
        <taxon>Viridiplantae</taxon>
        <taxon>Streptophyta</taxon>
        <taxon>Embryophyta</taxon>
        <taxon>Tracheophyta</taxon>
        <taxon>Spermatophyta</taxon>
        <taxon>Magnoliopsida</taxon>
        <taxon>eudicotyledons</taxon>
        <taxon>Gunneridae</taxon>
        <taxon>Pentapetalae</taxon>
        <taxon>asterids</taxon>
        <taxon>campanulids</taxon>
        <taxon>Apiales</taxon>
        <taxon>Apiaceae</taxon>
        <taxon>Apioideae</taxon>
        <taxon>apioid superclade</taxon>
        <taxon>Tordylieae</taxon>
        <taxon>Tordyliinae</taxon>
        <taxon>Heracleum</taxon>
    </lineage>
</organism>
<proteinExistence type="predicted"/>
<dbReference type="PANTHER" id="PTHR10775:SF185">
    <property type="entry name" value="OS08G0208400 PROTEIN"/>
    <property type="match status" value="1"/>
</dbReference>
<protein>
    <submittedName>
        <fullName evidence="2">Uncharacterized protein</fullName>
    </submittedName>
</protein>
<reference evidence="2" key="2">
    <citation type="submission" date="2023-05" db="EMBL/GenBank/DDBJ databases">
        <authorList>
            <person name="Schelkunov M.I."/>
        </authorList>
    </citation>
    <scope>NUCLEOTIDE SEQUENCE</scope>
    <source>
        <strain evidence="2">Hsosn_3</strain>
        <tissue evidence="2">Leaf</tissue>
    </source>
</reference>
<reference evidence="2" key="1">
    <citation type="submission" date="2023-02" db="EMBL/GenBank/DDBJ databases">
        <title>Genome of toxic invasive species Heracleum sosnowskyi carries increased number of genes despite the absence of recent whole-genome duplications.</title>
        <authorList>
            <person name="Schelkunov M."/>
            <person name="Shtratnikova V."/>
            <person name="Makarenko M."/>
            <person name="Klepikova A."/>
            <person name="Omelchenko D."/>
            <person name="Novikova G."/>
            <person name="Obukhova E."/>
            <person name="Bogdanov V."/>
            <person name="Penin A."/>
            <person name="Logacheva M."/>
        </authorList>
    </citation>
    <scope>NUCLEOTIDE SEQUENCE</scope>
    <source>
        <strain evidence="2">Hsosn_3</strain>
        <tissue evidence="2">Leaf</tissue>
    </source>
</reference>
<evidence type="ECO:0000313" key="3">
    <source>
        <dbReference type="Proteomes" id="UP001237642"/>
    </source>
</evidence>
<evidence type="ECO:0000256" key="1">
    <source>
        <dbReference type="SAM" id="MobiDB-lite"/>
    </source>
</evidence>
<dbReference type="Pfam" id="PF02992">
    <property type="entry name" value="Transposase_21"/>
    <property type="match status" value="1"/>
</dbReference>
<dbReference type="EMBL" id="JAUIZM010000001">
    <property type="protein sequence ID" value="KAK1403052.1"/>
    <property type="molecule type" value="Genomic_DNA"/>
</dbReference>
<feature type="region of interest" description="Disordered" evidence="1">
    <location>
        <begin position="285"/>
        <end position="306"/>
    </location>
</feature>
<dbReference type="InterPro" id="IPR004242">
    <property type="entry name" value="Transposase_21"/>
</dbReference>
<dbReference type="PANTHER" id="PTHR10775">
    <property type="entry name" value="OS08G0208400 PROTEIN"/>
    <property type="match status" value="1"/>
</dbReference>
<evidence type="ECO:0000313" key="2">
    <source>
        <dbReference type="EMBL" id="KAK1403052.1"/>
    </source>
</evidence>
<gene>
    <name evidence="2" type="ORF">POM88_002657</name>
</gene>
<dbReference type="AlphaFoldDB" id="A0AAD8NBI1"/>
<keyword evidence="3" id="KW-1185">Reference proteome</keyword>
<accession>A0AAD8NBI1</accession>